<dbReference type="Proteomes" id="UP001302321">
    <property type="component" value="Unassembled WGS sequence"/>
</dbReference>
<gene>
    <name evidence="2" type="ORF">QBC36DRAFT_223255</name>
</gene>
<feature type="region of interest" description="Disordered" evidence="1">
    <location>
        <begin position="34"/>
        <end position="86"/>
    </location>
</feature>
<name>A0AAN6VYL2_9PEZI</name>
<feature type="compositionally biased region" description="Polar residues" evidence="1">
    <location>
        <begin position="37"/>
        <end position="55"/>
    </location>
</feature>
<protein>
    <submittedName>
        <fullName evidence="2">Uncharacterized protein</fullName>
    </submittedName>
</protein>
<sequence length="527" mass="57557">MMSLRSSFLAQSVTTAVHGTQHVVSHTCLTTLSSSTAPTQGSGEQDEPQSSQDSEGSVYCDAVQSQYSSDSDAETQPPHPSSAASATTTAIITPDDFWNYSEPVPGSKKNKLIFYRAPFEWGQWTRKQWQERFIFVKDKLMALIYEHLRLVDYTNRPIFSPRMVGTSPSEARPAVVVTCCDADFKNIRNLFHARAEKPLCLGRVPAISQLRASFGGRVSRAVPRLQLVYYRTLAPPVIRHTLGKPLAVSLGAGSAACGGIIRYGDRSATLGVALDVSGTPRILTVDHLFSPRETYQQSSAFDRKSNYPDPPSFSALEDLDRTDSSSLWEDDDEYEDLAWPVDEPSAPHQPDSEMADAAQFSKTEDLEGEPVQWEWKLCSNSPDPASSAAAYLDWALTYPESTTPEASDIHLNTVFQIGNGNESVILREIQNAPTYHLAPVCLVSGIRGFLGGQILHAPSFLPVNTASQGSCEVWTVILNDPRGIVSGESGSVVFDSTNNKVYGHVVGGDALGHAYVVPLSQLLEQLR</sequence>
<dbReference type="AlphaFoldDB" id="A0AAN6VYL2"/>
<accession>A0AAN6VYL2</accession>
<comment type="caution">
    <text evidence="2">The sequence shown here is derived from an EMBL/GenBank/DDBJ whole genome shotgun (WGS) entry which is preliminary data.</text>
</comment>
<feature type="region of interest" description="Disordered" evidence="1">
    <location>
        <begin position="297"/>
        <end position="332"/>
    </location>
</feature>
<proteinExistence type="predicted"/>
<reference evidence="2" key="2">
    <citation type="submission" date="2023-05" db="EMBL/GenBank/DDBJ databases">
        <authorList>
            <consortium name="Lawrence Berkeley National Laboratory"/>
            <person name="Steindorff A."/>
            <person name="Hensen N."/>
            <person name="Bonometti L."/>
            <person name="Westerberg I."/>
            <person name="Brannstrom I.O."/>
            <person name="Guillou S."/>
            <person name="Cros-Aarteil S."/>
            <person name="Calhoun S."/>
            <person name="Haridas S."/>
            <person name="Kuo A."/>
            <person name="Mondo S."/>
            <person name="Pangilinan J."/>
            <person name="Riley R."/>
            <person name="Labutti K."/>
            <person name="Andreopoulos B."/>
            <person name="Lipzen A."/>
            <person name="Chen C."/>
            <person name="Yanf M."/>
            <person name="Daum C."/>
            <person name="Ng V."/>
            <person name="Clum A."/>
            <person name="Ohm R."/>
            <person name="Martin F."/>
            <person name="Silar P."/>
            <person name="Natvig D."/>
            <person name="Lalanne C."/>
            <person name="Gautier V."/>
            <person name="Ament-Velasquez S.L."/>
            <person name="Kruys A."/>
            <person name="Hutchinson M.I."/>
            <person name="Powell A.J."/>
            <person name="Barry K."/>
            <person name="Miller A.N."/>
            <person name="Grigoriev I.V."/>
            <person name="Debuchy R."/>
            <person name="Gladieux P."/>
            <person name="Thoren M.H."/>
            <person name="Johannesson H."/>
        </authorList>
    </citation>
    <scope>NUCLEOTIDE SEQUENCE</scope>
    <source>
        <strain evidence="2">CBS 892.96</strain>
    </source>
</reference>
<evidence type="ECO:0000313" key="2">
    <source>
        <dbReference type="EMBL" id="KAK4172174.1"/>
    </source>
</evidence>
<feature type="non-terminal residue" evidence="2">
    <location>
        <position position="527"/>
    </location>
</feature>
<evidence type="ECO:0000256" key="1">
    <source>
        <dbReference type="SAM" id="MobiDB-lite"/>
    </source>
</evidence>
<dbReference type="EMBL" id="MU866456">
    <property type="protein sequence ID" value="KAK4172174.1"/>
    <property type="molecule type" value="Genomic_DNA"/>
</dbReference>
<reference evidence="2" key="1">
    <citation type="journal article" date="2023" name="Mol. Phylogenet. Evol.">
        <title>Genome-scale phylogeny and comparative genomics of the fungal order Sordariales.</title>
        <authorList>
            <person name="Hensen N."/>
            <person name="Bonometti L."/>
            <person name="Westerberg I."/>
            <person name="Brannstrom I.O."/>
            <person name="Guillou S."/>
            <person name="Cros-Aarteil S."/>
            <person name="Calhoun S."/>
            <person name="Haridas S."/>
            <person name="Kuo A."/>
            <person name="Mondo S."/>
            <person name="Pangilinan J."/>
            <person name="Riley R."/>
            <person name="LaButti K."/>
            <person name="Andreopoulos B."/>
            <person name="Lipzen A."/>
            <person name="Chen C."/>
            <person name="Yan M."/>
            <person name="Daum C."/>
            <person name="Ng V."/>
            <person name="Clum A."/>
            <person name="Steindorff A."/>
            <person name="Ohm R.A."/>
            <person name="Martin F."/>
            <person name="Silar P."/>
            <person name="Natvig D.O."/>
            <person name="Lalanne C."/>
            <person name="Gautier V."/>
            <person name="Ament-Velasquez S.L."/>
            <person name="Kruys A."/>
            <person name="Hutchinson M.I."/>
            <person name="Powell A.J."/>
            <person name="Barry K."/>
            <person name="Miller A.N."/>
            <person name="Grigoriev I.V."/>
            <person name="Debuchy R."/>
            <person name="Gladieux P."/>
            <person name="Hiltunen Thoren M."/>
            <person name="Johannesson H."/>
        </authorList>
    </citation>
    <scope>NUCLEOTIDE SEQUENCE</scope>
    <source>
        <strain evidence="2">CBS 892.96</strain>
    </source>
</reference>
<keyword evidence="3" id="KW-1185">Reference proteome</keyword>
<organism evidence="2 3">
    <name type="scientific">Triangularia setosa</name>
    <dbReference type="NCBI Taxonomy" id="2587417"/>
    <lineage>
        <taxon>Eukaryota</taxon>
        <taxon>Fungi</taxon>
        <taxon>Dikarya</taxon>
        <taxon>Ascomycota</taxon>
        <taxon>Pezizomycotina</taxon>
        <taxon>Sordariomycetes</taxon>
        <taxon>Sordariomycetidae</taxon>
        <taxon>Sordariales</taxon>
        <taxon>Podosporaceae</taxon>
        <taxon>Triangularia</taxon>
    </lineage>
</organism>
<evidence type="ECO:0000313" key="3">
    <source>
        <dbReference type="Proteomes" id="UP001302321"/>
    </source>
</evidence>